<evidence type="ECO:0000313" key="1">
    <source>
        <dbReference type="EMBL" id="KAK7276716.1"/>
    </source>
</evidence>
<keyword evidence="2" id="KW-1185">Reference proteome</keyword>
<dbReference type="EMBL" id="JAYWIO010000003">
    <property type="protein sequence ID" value="KAK7276716.1"/>
    <property type="molecule type" value="Genomic_DNA"/>
</dbReference>
<reference evidence="1 2" key="1">
    <citation type="submission" date="2024-01" db="EMBL/GenBank/DDBJ databases">
        <title>The genomes of 5 underutilized Papilionoideae crops provide insights into root nodulation and disease resistanc.</title>
        <authorList>
            <person name="Yuan L."/>
        </authorList>
    </citation>
    <scope>NUCLEOTIDE SEQUENCE [LARGE SCALE GENOMIC DNA]</scope>
    <source>
        <strain evidence="1">ZHUSHIDOU_FW_LH</strain>
        <tissue evidence="1">Leaf</tissue>
    </source>
</reference>
<name>A0AAN9IKJ6_CROPI</name>
<dbReference type="Proteomes" id="UP001372338">
    <property type="component" value="Unassembled WGS sequence"/>
</dbReference>
<comment type="caution">
    <text evidence="1">The sequence shown here is derived from an EMBL/GenBank/DDBJ whole genome shotgun (WGS) entry which is preliminary data.</text>
</comment>
<sequence>MAPCPIARPHCTLVIFLLNHQICNNHHLPGVHTETGAANRGRSHNRLPPQGVEALIRKHGSKPWQVRRRGNGTDRFRELHHHAPPRYKQTSLNDASVDAGACYRYPSQRVATKSISLVGKKPQQTCSSIKLQLLTLIHSPSNPNNYNLAPSLSSLLDISFDRSFNQSLSLLVSLSSHFSSVVEIAINRISKKRRASERYRALSIWRSSDHHRLRRGVIGKPS</sequence>
<protein>
    <submittedName>
        <fullName evidence="1">Uncharacterized protein</fullName>
    </submittedName>
</protein>
<accession>A0AAN9IKJ6</accession>
<gene>
    <name evidence="1" type="ORF">RIF29_17861</name>
</gene>
<dbReference type="AlphaFoldDB" id="A0AAN9IKJ6"/>
<evidence type="ECO:0000313" key="2">
    <source>
        <dbReference type="Proteomes" id="UP001372338"/>
    </source>
</evidence>
<proteinExistence type="predicted"/>
<organism evidence="1 2">
    <name type="scientific">Crotalaria pallida</name>
    <name type="common">Smooth rattlebox</name>
    <name type="synonym">Crotalaria striata</name>
    <dbReference type="NCBI Taxonomy" id="3830"/>
    <lineage>
        <taxon>Eukaryota</taxon>
        <taxon>Viridiplantae</taxon>
        <taxon>Streptophyta</taxon>
        <taxon>Embryophyta</taxon>
        <taxon>Tracheophyta</taxon>
        <taxon>Spermatophyta</taxon>
        <taxon>Magnoliopsida</taxon>
        <taxon>eudicotyledons</taxon>
        <taxon>Gunneridae</taxon>
        <taxon>Pentapetalae</taxon>
        <taxon>rosids</taxon>
        <taxon>fabids</taxon>
        <taxon>Fabales</taxon>
        <taxon>Fabaceae</taxon>
        <taxon>Papilionoideae</taxon>
        <taxon>50 kb inversion clade</taxon>
        <taxon>genistoids sensu lato</taxon>
        <taxon>core genistoids</taxon>
        <taxon>Crotalarieae</taxon>
        <taxon>Crotalaria</taxon>
    </lineage>
</organism>